<feature type="binding site" evidence="6">
    <location>
        <position position="156"/>
    </location>
    <ligand>
        <name>S-adenosyl-L-methionine</name>
        <dbReference type="ChEBI" id="CHEBI:59789"/>
    </ligand>
</feature>
<protein>
    <recommendedName>
        <fullName evidence="6">Ribosomal RNA small subunit methyltransferase G</fullName>
        <ecNumber evidence="6">2.1.1.-</ecNumber>
    </recommendedName>
    <alternativeName>
        <fullName evidence="6">16S rRNA 7-methylguanosine methyltransferase</fullName>
        <shortName evidence="6">16S rRNA m7G methyltransferase</shortName>
    </alternativeName>
</protein>
<dbReference type="InterPro" id="IPR029063">
    <property type="entry name" value="SAM-dependent_MTases_sf"/>
</dbReference>
<dbReference type="PANTHER" id="PTHR31760">
    <property type="entry name" value="S-ADENOSYL-L-METHIONINE-DEPENDENT METHYLTRANSFERASES SUPERFAMILY PROTEIN"/>
    <property type="match status" value="1"/>
</dbReference>
<dbReference type="FunFam" id="3.40.50.150:FF:000041">
    <property type="entry name" value="Ribosomal RNA small subunit methyltransferase G"/>
    <property type="match status" value="1"/>
</dbReference>
<keyword evidence="8" id="KW-1185">Reference proteome</keyword>
<dbReference type="STRING" id="1165094.RINTHH_12360"/>
<evidence type="ECO:0000256" key="2">
    <source>
        <dbReference type="ARBA" id="ARBA00022552"/>
    </source>
</evidence>
<keyword evidence="4 6" id="KW-0808">Transferase</keyword>
<feature type="binding site" evidence="6">
    <location>
        <position position="91"/>
    </location>
    <ligand>
        <name>S-adenosyl-L-methionine</name>
        <dbReference type="ChEBI" id="CHEBI:59789"/>
    </ligand>
</feature>
<evidence type="ECO:0000256" key="4">
    <source>
        <dbReference type="ARBA" id="ARBA00022679"/>
    </source>
</evidence>
<keyword evidence="3 6" id="KW-0489">Methyltransferase</keyword>
<dbReference type="GO" id="GO:0005829">
    <property type="term" value="C:cytosol"/>
    <property type="evidence" value="ECO:0007669"/>
    <property type="project" value="TreeGrafter"/>
</dbReference>
<dbReference type="PIRSF" id="PIRSF003078">
    <property type="entry name" value="GidB"/>
    <property type="match status" value="1"/>
</dbReference>
<feature type="binding site" evidence="6">
    <location>
        <position position="86"/>
    </location>
    <ligand>
        <name>S-adenosyl-L-methionine</name>
        <dbReference type="ChEBI" id="CHEBI:59789"/>
    </ligand>
</feature>
<organism evidence="7 8">
    <name type="scientific">Richelia intracellularis HH01</name>
    <dbReference type="NCBI Taxonomy" id="1165094"/>
    <lineage>
        <taxon>Bacteria</taxon>
        <taxon>Bacillati</taxon>
        <taxon>Cyanobacteriota</taxon>
        <taxon>Cyanophyceae</taxon>
        <taxon>Nostocales</taxon>
        <taxon>Nostocaceae</taxon>
        <taxon>Richelia</taxon>
    </lineage>
</organism>
<feature type="binding site" evidence="6">
    <location>
        <begin position="109"/>
        <end position="111"/>
    </location>
    <ligand>
        <name>S-adenosyl-L-methionine</name>
        <dbReference type="ChEBI" id="CHEBI:59789"/>
    </ligand>
</feature>
<evidence type="ECO:0000256" key="5">
    <source>
        <dbReference type="ARBA" id="ARBA00022691"/>
    </source>
</evidence>
<comment type="similarity">
    <text evidence="6">Belongs to the methyltransferase superfamily. RNA methyltransferase RsmG family.</text>
</comment>
<reference evidence="7 8" key="1">
    <citation type="submission" date="2012-05" db="EMBL/GenBank/DDBJ databases">
        <authorList>
            <person name="Hilton J."/>
        </authorList>
    </citation>
    <scope>NUCLEOTIDE SEQUENCE [LARGE SCALE GENOMIC DNA]</scope>
    <source>
        <strain evidence="7 8">HH01</strain>
    </source>
</reference>
<sequence length="246" mass="27755">MNNSLLSFLLEMEDIWQTTLNSQLTTRQKIQFQRLYELILQGNLKLNLTRIIEPQDFWEKHLWDSLRGVVSLLSNSHNQLSVIDIGTGGGFPGIPFAIMLPNSQVNLLDSTQKKVTFLTQIIPELELHNVTTTVGRAEKIGHNPKYREQYDVALIRAVSNTSACIEYTLPLIKKGGLAIIYRGNWMDYEITSVTGVAKQLGGVIAYIDKFKTPLSQGTRHCLYLKKITKTSSKFPRPIGIPNSKPL</sequence>
<dbReference type="EC" id="2.1.1.-" evidence="6"/>
<evidence type="ECO:0000256" key="1">
    <source>
        <dbReference type="ARBA" id="ARBA00022490"/>
    </source>
</evidence>
<dbReference type="Gene3D" id="3.40.50.150">
    <property type="entry name" value="Vaccinia Virus protein VP39"/>
    <property type="match status" value="1"/>
</dbReference>
<reference evidence="8" key="2">
    <citation type="submission" date="2016-01" db="EMBL/GenBank/DDBJ databases">
        <title>Diatom-associated endosymboitic cyanobacterium lacks core nitrogen metabolism enzymes.</title>
        <authorList>
            <person name="Hilton J.A."/>
            <person name="Foster R.A."/>
            <person name="Tripp H.J."/>
            <person name="Carter B.J."/>
            <person name="Zehr J.P."/>
            <person name="Villareal T.A."/>
        </authorList>
    </citation>
    <scope>NUCLEOTIDE SEQUENCE [LARGE SCALE GENOMIC DNA]</scope>
    <source>
        <strain evidence="8">HH01</strain>
    </source>
</reference>
<proteinExistence type="inferred from homology"/>
<dbReference type="Proteomes" id="UP000053051">
    <property type="component" value="Unassembled WGS sequence"/>
</dbReference>
<dbReference type="InterPro" id="IPR003682">
    <property type="entry name" value="rRNA_ssu_MeTfrase_G"/>
</dbReference>
<dbReference type="EMBL" id="CAIY01000044">
    <property type="protein sequence ID" value="CCH67391.1"/>
    <property type="molecule type" value="Genomic_DNA"/>
</dbReference>
<keyword evidence="2 6" id="KW-0698">rRNA processing</keyword>
<dbReference type="AlphaFoldDB" id="M1X5J4"/>
<dbReference type="Pfam" id="PF02527">
    <property type="entry name" value="GidB"/>
    <property type="match status" value="1"/>
</dbReference>
<dbReference type="GO" id="GO:0070043">
    <property type="term" value="F:rRNA (guanine-N7-)-methyltransferase activity"/>
    <property type="evidence" value="ECO:0007669"/>
    <property type="project" value="UniProtKB-UniRule"/>
</dbReference>
<dbReference type="HAMAP" id="MF_00074">
    <property type="entry name" value="16SrRNA_methyltr_G"/>
    <property type="match status" value="1"/>
</dbReference>
<keyword evidence="1 6" id="KW-0963">Cytoplasm</keyword>
<gene>
    <name evidence="6" type="primary">rsmG</name>
    <name evidence="7" type="ORF">RINTHH_12360</name>
</gene>
<evidence type="ECO:0000313" key="7">
    <source>
        <dbReference type="EMBL" id="CCH67391.1"/>
    </source>
</evidence>
<name>M1X5J4_9NOST</name>
<evidence type="ECO:0000256" key="3">
    <source>
        <dbReference type="ARBA" id="ARBA00022603"/>
    </source>
</evidence>
<comment type="caution">
    <text evidence="7">The sequence shown here is derived from an EMBL/GenBank/DDBJ whole genome shotgun (WGS) entry which is preliminary data.</text>
</comment>
<accession>M1X5J4</accession>
<dbReference type="PANTHER" id="PTHR31760:SF0">
    <property type="entry name" value="S-ADENOSYL-L-METHIONINE-DEPENDENT METHYLTRANSFERASES SUPERFAMILY PROTEIN"/>
    <property type="match status" value="1"/>
</dbReference>
<dbReference type="OrthoDB" id="9808773at2"/>
<keyword evidence="5 6" id="KW-0949">S-adenosyl-L-methionine</keyword>
<dbReference type="SUPFAM" id="SSF53335">
    <property type="entry name" value="S-adenosyl-L-methionine-dependent methyltransferases"/>
    <property type="match status" value="1"/>
</dbReference>
<feature type="binding site" evidence="6">
    <location>
        <begin position="137"/>
        <end position="138"/>
    </location>
    <ligand>
        <name>S-adenosyl-L-methionine</name>
        <dbReference type="ChEBI" id="CHEBI:59789"/>
    </ligand>
</feature>
<dbReference type="NCBIfam" id="TIGR00138">
    <property type="entry name" value="rsmG_gidB"/>
    <property type="match status" value="1"/>
</dbReference>
<evidence type="ECO:0000256" key="6">
    <source>
        <dbReference type="HAMAP-Rule" id="MF_00074"/>
    </source>
</evidence>
<comment type="subcellular location">
    <subcellularLocation>
        <location evidence="6">Cytoplasm</location>
    </subcellularLocation>
</comment>
<evidence type="ECO:0000313" key="8">
    <source>
        <dbReference type="Proteomes" id="UP000053051"/>
    </source>
</evidence>
<comment type="function">
    <text evidence="6">Specifically methylates the N7 position of a guanine in 16S rRNA.</text>
</comment>